<keyword evidence="3" id="KW-1185">Reference proteome</keyword>
<evidence type="ECO:0000313" key="2">
    <source>
        <dbReference type="EMBL" id="TDP63763.1"/>
    </source>
</evidence>
<feature type="domain" description="Oxidoreductase molybdopterin-binding" evidence="1">
    <location>
        <begin position="71"/>
        <end position="145"/>
    </location>
</feature>
<dbReference type="OrthoDB" id="9798763at2"/>
<dbReference type="InParanoid" id="A0A4R6QK79"/>
<evidence type="ECO:0000313" key="3">
    <source>
        <dbReference type="Proteomes" id="UP000295361"/>
    </source>
</evidence>
<proteinExistence type="predicted"/>
<dbReference type="InterPro" id="IPR036374">
    <property type="entry name" value="OxRdtase_Mopterin-bd_sf"/>
</dbReference>
<dbReference type="Proteomes" id="UP000295361">
    <property type="component" value="Unassembled WGS sequence"/>
</dbReference>
<sequence>MNPHVFATRRACLLIGLAGLLHWPLSALALEPAIGSPLLTVSGNVKLTNAGRLAQFDMEMLEKLPQHSFETKTPWHKGPTKFTGPLLRDILAATGASGHTLLATAVNDYRVTIPMEDAQKHDVIVVRLTNGQPMALRDKGPLLIMYPFDQQPALRSALYFSRCIWQLRGLEVQ</sequence>
<organism evidence="2 3">
    <name type="scientific">Roseateles toxinivorans</name>
    <dbReference type="NCBI Taxonomy" id="270368"/>
    <lineage>
        <taxon>Bacteria</taxon>
        <taxon>Pseudomonadati</taxon>
        <taxon>Pseudomonadota</taxon>
        <taxon>Betaproteobacteria</taxon>
        <taxon>Burkholderiales</taxon>
        <taxon>Sphaerotilaceae</taxon>
        <taxon>Roseateles</taxon>
    </lineage>
</organism>
<protein>
    <recommendedName>
        <fullName evidence="1">Oxidoreductase molybdopterin-binding domain-containing protein</fullName>
    </recommendedName>
</protein>
<dbReference type="RefSeq" id="WP_133701633.1">
    <property type="nucleotide sequence ID" value="NZ_SNXS01000004.1"/>
</dbReference>
<dbReference type="EMBL" id="SNXS01000004">
    <property type="protein sequence ID" value="TDP63763.1"/>
    <property type="molecule type" value="Genomic_DNA"/>
</dbReference>
<dbReference type="SUPFAM" id="SSF56524">
    <property type="entry name" value="Oxidoreductase molybdopterin-binding domain"/>
    <property type="match status" value="1"/>
</dbReference>
<reference evidence="2 3" key="1">
    <citation type="submission" date="2019-03" db="EMBL/GenBank/DDBJ databases">
        <title>Genomic Encyclopedia of Type Strains, Phase IV (KMG-IV): sequencing the most valuable type-strain genomes for metagenomic binning, comparative biology and taxonomic classification.</title>
        <authorList>
            <person name="Goeker M."/>
        </authorList>
    </citation>
    <scope>NUCLEOTIDE SEQUENCE [LARGE SCALE GENOMIC DNA]</scope>
    <source>
        <strain evidence="2 3">DSM 16998</strain>
    </source>
</reference>
<dbReference type="InterPro" id="IPR000572">
    <property type="entry name" value="OxRdtase_Mopterin-bd_dom"/>
</dbReference>
<dbReference type="Pfam" id="PF00174">
    <property type="entry name" value="Oxidored_molyb"/>
    <property type="match status" value="1"/>
</dbReference>
<dbReference type="AlphaFoldDB" id="A0A4R6QK79"/>
<evidence type="ECO:0000259" key="1">
    <source>
        <dbReference type="Pfam" id="PF00174"/>
    </source>
</evidence>
<dbReference type="Gene3D" id="3.90.420.10">
    <property type="entry name" value="Oxidoreductase, molybdopterin-binding domain"/>
    <property type="match status" value="1"/>
</dbReference>
<accession>A0A4R6QK79</accession>
<name>A0A4R6QK79_9BURK</name>
<comment type="caution">
    <text evidence="2">The sequence shown here is derived from an EMBL/GenBank/DDBJ whole genome shotgun (WGS) entry which is preliminary data.</text>
</comment>
<gene>
    <name evidence="2" type="ORF">DES47_10445</name>
</gene>